<dbReference type="AlphaFoldDB" id="A0A100W2H7"/>
<proteinExistence type="predicted"/>
<dbReference type="Proteomes" id="UP000069620">
    <property type="component" value="Unassembled WGS sequence"/>
</dbReference>
<keyword evidence="3" id="KW-1185">Reference proteome</keyword>
<accession>A0A100W2H7</accession>
<reference evidence="3" key="2">
    <citation type="submission" date="2016-02" db="EMBL/GenBank/DDBJ databases">
        <title>Draft genome sequence of five rapidly growing Mycobacterium species.</title>
        <authorList>
            <person name="Katahira K."/>
            <person name="Gotou Y."/>
            <person name="Iida K."/>
            <person name="Ogura Y."/>
            <person name="Hayashi T."/>
        </authorList>
    </citation>
    <scope>NUCLEOTIDE SEQUENCE [LARGE SCALE GENOMIC DNA]</scope>
    <source>
        <strain evidence="3">JCM15654</strain>
    </source>
</reference>
<feature type="transmembrane region" description="Helical" evidence="1">
    <location>
        <begin position="54"/>
        <end position="72"/>
    </location>
</feature>
<sequence length="88" mass="9544">MGRRTPDVTGVTGRECCSLPYMLGIFAEIGRTVVRESDTAGIGITASYTRGTTMFAFGVFAALVLVLVAAAGRPYRQSWHNRFGETRP</sequence>
<comment type="caution">
    <text evidence="2">The sequence shown here is derived from an EMBL/GenBank/DDBJ whole genome shotgun (WGS) entry which is preliminary data.</text>
</comment>
<dbReference type="EMBL" id="BCSX01000039">
    <property type="protein sequence ID" value="GAS90306.1"/>
    <property type="molecule type" value="Genomic_DNA"/>
</dbReference>
<evidence type="ECO:0000313" key="3">
    <source>
        <dbReference type="Proteomes" id="UP000069620"/>
    </source>
</evidence>
<keyword evidence="1" id="KW-0812">Transmembrane</keyword>
<reference evidence="3" key="1">
    <citation type="journal article" date="2016" name="Genome Announc.">
        <title>Draft Genome Sequences of Five Rapidly Growing Mycobacterium Species, M. thermoresistibile, M. fortuitum subsp. acetamidolyticum, M. canariasense, M. brisbanense, and M. novocastrense.</title>
        <authorList>
            <person name="Katahira K."/>
            <person name="Ogura Y."/>
            <person name="Gotoh Y."/>
            <person name="Hayashi T."/>
        </authorList>
    </citation>
    <scope>NUCLEOTIDE SEQUENCE [LARGE SCALE GENOMIC DNA]</scope>
    <source>
        <strain evidence="3">JCM15654</strain>
    </source>
</reference>
<keyword evidence="1" id="KW-1133">Transmembrane helix</keyword>
<protein>
    <submittedName>
        <fullName evidence="2">Uncharacterized protein</fullName>
    </submittedName>
</protein>
<evidence type="ECO:0000256" key="1">
    <source>
        <dbReference type="SAM" id="Phobius"/>
    </source>
</evidence>
<gene>
    <name evidence="2" type="ORF">RMCB_4402</name>
</gene>
<evidence type="ECO:0000313" key="2">
    <source>
        <dbReference type="EMBL" id="GAS90306.1"/>
    </source>
</evidence>
<name>A0A100W2H7_9MYCO</name>
<dbReference type="STRING" id="146020.RMCB_4402"/>
<keyword evidence="1" id="KW-0472">Membrane</keyword>
<organism evidence="2 3">
    <name type="scientific">Mycolicibacterium brisbanense</name>
    <dbReference type="NCBI Taxonomy" id="146020"/>
    <lineage>
        <taxon>Bacteria</taxon>
        <taxon>Bacillati</taxon>
        <taxon>Actinomycetota</taxon>
        <taxon>Actinomycetes</taxon>
        <taxon>Mycobacteriales</taxon>
        <taxon>Mycobacteriaceae</taxon>
        <taxon>Mycolicibacterium</taxon>
    </lineage>
</organism>